<sequence length="946" mass="104151">MDAATFLRRVLPDAQDAFFSVHFMDHTKPKGQGFWGRAFKDKAEIEKWSKWASQRSMCAYFAMAAYKTATVRQQANGPASYTPTRTSVNAVAMKSLWMDIDIGKPGAYETLNLAVNAVAQFCNDTGVPKPTIMVASGSGLHVYWTLKTTITPTDWALLANALKNAASTNGLLQDPTRTADPASVLRVPDTLNWKSKEHPKQVKVLGARAEDYSPEQMRDALSPYMVATRPAGPALLPGFGDLTAGLSSSAKPVDLTLVLPECEVLRVAAETGGENYEEPIWYQTIRAVTYADDGREWAHKMSKGHPKYDAAETDKKYDQAVAAKEQNDLGWPRCSQFAQHRPSLCAKCPHYSEGKSPLNFRKGEANDLPPPYLRHPPTGLIYVPLAVKGDDEGEQRTTVPILDYPLYDASLCMTEGKQAIRFVAHIRRNTALHPVTVTVPLERLGDAKQLVALLNGQGLIITAAYRERIGEFLMAWTKKLQRASDVTTNPAFGWAREGGKTLGFSYAGVCHAGTQELPVMEADPALREGYTPHGTLAAWRKAAEYISSQGRPEMDVMLATAFAAPLVEFTDEMGMVMSFMSPGSGTGKTSGMRTAQAVWGDPHSEMNALNDTSASVAHKLGSLRNLPLFWDELRGDEDSLKFTQLVFNVTQGKDKSRMTATIERRQVGTWNTMMIVASNQSIFERMKDGAPEGPAGQYRVFEIVVPPIPQGIRSFADFGTVVGGVRNNFGHAGLVYSKYLGENHENVRAAVKRTAEQIIVKVNADNPERFWVYSMATIIVGAQLSRDLNLTDIDVPAMAKFLIEKAFPAMREAVSMDASSVQTGDTAGLLVDFVRSLQPDRYIETDTLPRAGHKDSVVILSNEKLLRRVDAHLVHDSGQLRISRKAFLEYLKDNGAYRRGVSQQLEQVLGAQKSNTYLAPGTPFRSNSKENVWLLDTNHPQLGALK</sequence>
<evidence type="ECO:0000259" key="1">
    <source>
        <dbReference type="Pfam" id="PF06048"/>
    </source>
</evidence>
<evidence type="ECO:0000313" key="2">
    <source>
        <dbReference type="EMBL" id="CAB4144356.1"/>
    </source>
</evidence>
<organism evidence="2">
    <name type="scientific">uncultured Caudovirales phage</name>
    <dbReference type="NCBI Taxonomy" id="2100421"/>
    <lineage>
        <taxon>Viruses</taxon>
        <taxon>Duplodnaviria</taxon>
        <taxon>Heunggongvirae</taxon>
        <taxon>Uroviricota</taxon>
        <taxon>Caudoviricetes</taxon>
        <taxon>Peduoviridae</taxon>
        <taxon>Maltschvirus</taxon>
        <taxon>Maltschvirus maltsch</taxon>
    </lineage>
</organism>
<proteinExistence type="predicted"/>
<protein>
    <recommendedName>
        <fullName evidence="1">DUF927 domain-containing protein</fullName>
    </recommendedName>
</protein>
<dbReference type="EMBL" id="LR796429">
    <property type="protein sequence ID" value="CAB4144356.1"/>
    <property type="molecule type" value="Genomic_DNA"/>
</dbReference>
<reference evidence="2" key="1">
    <citation type="submission" date="2020-04" db="EMBL/GenBank/DDBJ databases">
        <authorList>
            <person name="Chiriac C."/>
            <person name="Salcher M."/>
            <person name="Ghai R."/>
            <person name="Kavagutti S V."/>
        </authorList>
    </citation>
    <scope>NUCLEOTIDE SEQUENCE</scope>
</reference>
<feature type="domain" description="DUF927" evidence="1">
    <location>
        <begin position="422"/>
        <end position="661"/>
    </location>
</feature>
<dbReference type="Pfam" id="PF06048">
    <property type="entry name" value="DUF927"/>
    <property type="match status" value="1"/>
</dbReference>
<accession>A0A6J5MH03</accession>
<gene>
    <name evidence="2" type="ORF">UFOVP470_30</name>
</gene>
<dbReference type="InterPro" id="IPR009270">
    <property type="entry name" value="DUF927"/>
</dbReference>
<name>A0A6J5MH03_9CAUD</name>